<dbReference type="PANTHER" id="PTHR40099:SF1">
    <property type="entry name" value="ACETOLACTATE SYNTHASE, SMALL SUBUNIT"/>
    <property type="match status" value="1"/>
</dbReference>
<accession>A0A6N8JLP2</accession>
<evidence type="ECO:0000259" key="1">
    <source>
        <dbReference type="PROSITE" id="PS51671"/>
    </source>
</evidence>
<feature type="domain" description="ACT" evidence="1">
    <location>
        <begin position="5"/>
        <end position="75"/>
    </location>
</feature>
<dbReference type="InterPro" id="IPR045865">
    <property type="entry name" value="ACT-like_dom_sf"/>
</dbReference>
<proteinExistence type="predicted"/>
<evidence type="ECO:0000313" key="3">
    <source>
        <dbReference type="Proteomes" id="UP000463388"/>
    </source>
</evidence>
<name>A0A6N8JLP2_9ACTN</name>
<dbReference type="InterPro" id="IPR002912">
    <property type="entry name" value="ACT_dom"/>
</dbReference>
<evidence type="ECO:0000313" key="2">
    <source>
        <dbReference type="EMBL" id="MVX59949.1"/>
    </source>
</evidence>
<comment type="caution">
    <text evidence="2">The sequence shown here is derived from an EMBL/GenBank/DDBJ whole genome shotgun (WGS) entry which is preliminary data.</text>
</comment>
<dbReference type="OrthoDB" id="9790662at2"/>
<protein>
    <submittedName>
        <fullName evidence="2">Amino acid-binding protein</fullName>
    </submittedName>
</protein>
<dbReference type="PROSITE" id="PS51671">
    <property type="entry name" value="ACT"/>
    <property type="match status" value="1"/>
</dbReference>
<dbReference type="RefSeq" id="WP_028026337.1">
    <property type="nucleotide sequence ID" value="NZ_JANJZH010000030.1"/>
</dbReference>
<dbReference type="InterPro" id="IPR045739">
    <property type="entry name" value="ACT_dom_pair"/>
</dbReference>
<gene>
    <name evidence="2" type="ORF">GKZ27_00450</name>
</gene>
<dbReference type="Pfam" id="PF19571">
    <property type="entry name" value="ACT_8"/>
    <property type="match status" value="1"/>
</dbReference>
<dbReference type="EMBL" id="WSRR01000001">
    <property type="protein sequence ID" value="MVX59949.1"/>
    <property type="molecule type" value="Genomic_DNA"/>
</dbReference>
<dbReference type="SUPFAM" id="SSF55021">
    <property type="entry name" value="ACT-like"/>
    <property type="match status" value="2"/>
</dbReference>
<reference evidence="2 3" key="1">
    <citation type="submission" date="2019-12" db="EMBL/GenBank/DDBJ databases">
        <title>Microbes associate with the intestines of laboratory mice.</title>
        <authorList>
            <person name="Navarre W."/>
            <person name="Wong E."/>
        </authorList>
    </citation>
    <scope>NUCLEOTIDE SEQUENCE [LARGE SCALE GENOMIC DNA]</scope>
    <source>
        <strain evidence="2 3">NM66_B29</strain>
    </source>
</reference>
<dbReference type="Gene3D" id="3.30.2130.10">
    <property type="entry name" value="VC0802-like"/>
    <property type="match status" value="1"/>
</dbReference>
<dbReference type="AlphaFoldDB" id="A0A6N8JLP2"/>
<dbReference type="Proteomes" id="UP000463388">
    <property type="component" value="Unassembled WGS sequence"/>
</dbReference>
<organism evidence="2 3">
    <name type="scientific">Adlercreutzia mucosicola</name>
    <dbReference type="NCBI Taxonomy" id="580026"/>
    <lineage>
        <taxon>Bacteria</taxon>
        <taxon>Bacillati</taxon>
        <taxon>Actinomycetota</taxon>
        <taxon>Coriobacteriia</taxon>
        <taxon>Eggerthellales</taxon>
        <taxon>Eggerthellaceae</taxon>
        <taxon>Adlercreutzia</taxon>
    </lineage>
</organism>
<keyword evidence="3" id="KW-1185">Reference proteome</keyword>
<dbReference type="PANTHER" id="PTHR40099">
    <property type="entry name" value="ACETOLACTATE SYNTHASE, SMALL SUBUNIT"/>
    <property type="match status" value="1"/>
</dbReference>
<sequence>MTVSQISVFANSKPGHMGRVLDLFEAAGVSVRGFSAADTGEYGILRFVVDKPEAALAALQEAGCACVITPVLCLKLEDTPGELSRVMGVLARCDINVVYSYSMISTYIVLSTTDTKRAFELLSGEPVVMISQDDIARFVADRSEKEAVK</sequence>